<evidence type="ECO:0008006" key="3">
    <source>
        <dbReference type="Google" id="ProtNLM"/>
    </source>
</evidence>
<sequence>METPTQRWCFKMNNSKDMSVVCKGIVENAKDSIVARWAGIESFRWLVGNGRSILFWEDVWCGDSPLRAEFPRLFRLALNKNSLVKDFSMLNGFMEVNWADLFSCLLLDGEIHMVSRLKEALSNIILFPEVKDRLLWIHDNKGVFSVRKLTELLLSVGGGFKFRF</sequence>
<evidence type="ECO:0000313" key="1">
    <source>
        <dbReference type="EMBL" id="KAK5832870.1"/>
    </source>
</evidence>
<comment type="caution">
    <text evidence="1">The sequence shown here is derived from an EMBL/GenBank/DDBJ whole genome shotgun (WGS) entry which is preliminary data.</text>
</comment>
<evidence type="ECO:0000313" key="2">
    <source>
        <dbReference type="Proteomes" id="UP001358586"/>
    </source>
</evidence>
<dbReference type="PANTHER" id="PTHR36617:SF15">
    <property type="entry name" value="REVERSE TRANSCRIPTASE ZINC-BINDING DOMAIN-CONTAINING PROTEIN"/>
    <property type="match status" value="1"/>
</dbReference>
<dbReference type="PANTHER" id="PTHR36617">
    <property type="entry name" value="PROTEIN, PUTATIVE-RELATED"/>
    <property type="match status" value="1"/>
</dbReference>
<protein>
    <recommendedName>
        <fullName evidence="3">Reverse transcriptase zinc-binding domain-containing protein</fullName>
    </recommendedName>
</protein>
<gene>
    <name evidence="1" type="ORF">PVK06_016676</name>
</gene>
<dbReference type="EMBL" id="JARKNE010000005">
    <property type="protein sequence ID" value="KAK5832870.1"/>
    <property type="molecule type" value="Genomic_DNA"/>
</dbReference>
<reference evidence="1 2" key="1">
    <citation type="submission" date="2023-03" db="EMBL/GenBank/DDBJ databases">
        <title>WGS of Gossypium arboreum.</title>
        <authorList>
            <person name="Yu D."/>
        </authorList>
    </citation>
    <scope>NUCLEOTIDE SEQUENCE [LARGE SCALE GENOMIC DNA]</scope>
    <source>
        <tissue evidence="1">Leaf</tissue>
    </source>
</reference>
<proteinExistence type="predicted"/>
<name>A0ABR0Q0M7_GOSAR</name>
<organism evidence="1 2">
    <name type="scientific">Gossypium arboreum</name>
    <name type="common">Tree cotton</name>
    <name type="synonym">Gossypium nanking</name>
    <dbReference type="NCBI Taxonomy" id="29729"/>
    <lineage>
        <taxon>Eukaryota</taxon>
        <taxon>Viridiplantae</taxon>
        <taxon>Streptophyta</taxon>
        <taxon>Embryophyta</taxon>
        <taxon>Tracheophyta</taxon>
        <taxon>Spermatophyta</taxon>
        <taxon>Magnoliopsida</taxon>
        <taxon>eudicotyledons</taxon>
        <taxon>Gunneridae</taxon>
        <taxon>Pentapetalae</taxon>
        <taxon>rosids</taxon>
        <taxon>malvids</taxon>
        <taxon>Malvales</taxon>
        <taxon>Malvaceae</taxon>
        <taxon>Malvoideae</taxon>
        <taxon>Gossypium</taxon>
    </lineage>
</organism>
<keyword evidence="2" id="KW-1185">Reference proteome</keyword>
<dbReference type="Proteomes" id="UP001358586">
    <property type="component" value="Chromosome 5"/>
</dbReference>
<accession>A0ABR0Q0M7</accession>